<feature type="domain" description="Polynucleotide kinase PNKP phosphatase" evidence="1">
    <location>
        <begin position="193"/>
        <end position="333"/>
    </location>
</feature>
<evidence type="ECO:0000313" key="3">
    <source>
        <dbReference type="Proteomes" id="UP000327317"/>
    </source>
</evidence>
<evidence type="ECO:0000259" key="1">
    <source>
        <dbReference type="Pfam" id="PF25109"/>
    </source>
</evidence>
<dbReference type="RefSeq" id="YP_010013428.1">
    <property type="nucleotide sequence ID" value="NC_053511.1"/>
</dbReference>
<dbReference type="Gene3D" id="3.40.50.300">
    <property type="entry name" value="P-loop containing nucleotide triphosphate hydrolases"/>
    <property type="match status" value="1"/>
</dbReference>
<dbReference type="InterPro" id="IPR027417">
    <property type="entry name" value="P-loop_NTPase"/>
</dbReference>
<sequence length="333" mass="37380">MGTCDVLLCVPNSPTKERGLKMTLTLTAMRGYPGSGKSTTARTVANNTGAVVVCRDELRNMLHGVYFNDGSNHPKSPKDFEDEVTIAERAQVAAFLKAGVSVVVDATHLEPSYLRKWAKMASMYGADFVRVDHITPVDECRKRDHARMLAGGRYVGDKVIEKMAKRHPVKNWPDIQAPPTFTPEPVEWEPGLPTAIIVDIDGTVAHMTGRSPYDYSQVHTDVVDEQIRWLVNTVESEGVFVLFVSGRDDECREATEKWLAENGIVYDELYMRPTGAKDNHGNKLPDYLVKSDLFDKHIRGKYNVRFVLDDRDQVVNLWRALGLKCLQVQPGDF</sequence>
<keyword evidence="2" id="KW-0418">Kinase</keyword>
<dbReference type="Pfam" id="PF13671">
    <property type="entry name" value="AAA_33"/>
    <property type="match status" value="1"/>
</dbReference>
<dbReference type="GeneID" id="63210021"/>
<accession>A0A5J6TIT1</accession>
<gene>
    <name evidence="2" type="primary">80</name>
    <name evidence="2" type="ORF">SEA_DYOEDAFOS_80</name>
</gene>
<keyword evidence="3" id="KW-1185">Reference proteome</keyword>
<name>A0A5J6TIT1_9CAUD</name>
<protein>
    <submittedName>
        <fullName evidence="2">Polynucleotide kinase</fullName>
    </submittedName>
</protein>
<proteinExistence type="predicted"/>
<dbReference type="InterPro" id="IPR036412">
    <property type="entry name" value="HAD-like_sf"/>
</dbReference>
<dbReference type="Gene3D" id="3.40.50.1000">
    <property type="entry name" value="HAD superfamily/HAD-like"/>
    <property type="match status" value="1"/>
</dbReference>
<keyword evidence="2" id="KW-0808">Transferase</keyword>
<dbReference type="InterPro" id="IPR023214">
    <property type="entry name" value="HAD_sf"/>
</dbReference>
<reference evidence="2 3" key="1">
    <citation type="submission" date="2019-07" db="EMBL/GenBank/DDBJ databases">
        <authorList>
            <person name="Stoner T.H."/>
            <person name="Garlena R.A."/>
            <person name="Russell D.A."/>
            <person name="Pope W.H."/>
            <person name="Jacobs-Sera D."/>
            <person name="Hatfull G.F."/>
        </authorList>
    </citation>
    <scope>NUCLEOTIDE SEQUENCE [LARGE SCALE GENOMIC DNA]</scope>
</reference>
<dbReference type="GO" id="GO:0016301">
    <property type="term" value="F:kinase activity"/>
    <property type="evidence" value="ECO:0007669"/>
    <property type="project" value="UniProtKB-KW"/>
</dbReference>
<dbReference type="SUPFAM" id="SSF52540">
    <property type="entry name" value="P-loop containing nucleoside triphosphate hydrolases"/>
    <property type="match status" value="1"/>
</dbReference>
<dbReference type="Proteomes" id="UP000327317">
    <property type="component" value="Segment"/>
</dbReference>
<dbReference type="EMBL" id="MN234187">
    <property type="protein sequence ID" value="QFG10308.1"/>
    <property type="molecule type" value="Genomic_DNA"/>
</dbReference>
<dbReference type="InterPro" id="IPR056782">
    <property type="entry name" value="HAD_PNKP"/>
</dbReference>
<dbReference type="KEGG" id="vg:63210021"/>
<organism evidence="2 3">
    <name type="scientific">Mycobacterium phage DyoEdafos</name>
    <dbReference type="NCBI Taxonomy" id="2599860"/>
    <lineage>
        <taxon>Viruses</taxon>
        <taxon>Duplodnaviria</taxon>
        <taxon>Heunggongvirae</taxon>
        <taxon>Uroviricota</taxon>
        <taxon>Caudoviricetes</taxon>
        <taxon>Vilmaviridae</taxon>
        <taxon>Lclasvirinae</taxon>
        <taxon>Bromdenvirus</taxon>
        <taxon>Bromdenvirus dyoedafos</taxon>
    </lineage>
</organism>
<evidence type="ECO:0000313" key="2">
    <source>
        <dbReference type="EMBL" id="QFG10308.1"/>
    </source>
</evidence>
<dbReference type="Pfam" id="PF25109">
    <property type="entry name" value="HAD_PNKP"/>
    <property type="match status" value="1"/>
</dbReference>
<dbReference type="SUPFAM" id="SSF56784">
    <property type="entry name" value="HAD-like"/>
    <property type="match status" value="1"/>
</dbReference>